<evidence type="ECO:0000256" key="7">
    <source>
        <dbReference type="ARBA" id="ARBA00023065"/>
    </source>
</evidence>
<protein>
    <submittedName>
        <fullName evidence="10">Iron(III) ABC transporter ATP-binding protein</fullName>
    </submittedName>
</protein>
<dbReference type="Pfam" id="PF00005">
    <property type="entry name" value="ABC_tran"/>
    <property type="match status" value="1"/>
</dbReference>
<keyword evidence="5 10" id="KW-0067">ATP-binding</keyword>
<dbReference type="SUPFAM" id="SSF52540">
    <property type="entry name" value="P-loop containing nucleoside triphosphate hydrolases"/>
    <property type="match status" value="1"/>
</dbReference>
<keyword evidence="7" id="KW-0406">Ion transport</keyword>
<reference evidence="10 11" key="1">
    <citation type="submission" date="2019-08" db="EMBL/GenBank/DDBJ databases">
        <title>Complete genome sequence of Candidatus Uab amorphum.</title>
        <authorList>
            <person name="Shiratori T."/>
            <person name="Suzuki S."/>
            <person name="Kakizawa Y."/>
            <person name="Ishida K."/>
        </authorList>
    </citation>
    <scope>NUCLEOTIDE SEQUENCE [LARGE SCALE GENOMIC DNA]</scope>
    <source>
        <strain evidence="10 11">SRT547</strain>
    </source>
</reference>
<dbReference type="GO" id="GO:0043190">
    <property type="term" value="C:ATP-binding cassette (ABC) transporter complex"/>
    <property type="evidence" value="ECO:0007669"/>
    <property type="project" value="InterPro"/>
</dbReference>
<dbReference type="OrthoDB" id="9790614at2"/>
<keyword evidence="4" id="KW-0547">Nucleotide-binding</keyword>
<evidence type="ECO:0000259" key="9">
    <source>
        <dbReference type="PROSITE" id="PS50893"/>
    </source>
</evidence>
<dbReference type="InterPro" id="IPR013611">
    <property type="entry name" value="Transp-assoc_OB_typ2"/>
</dbReference>
<dbReference type="InterPro" id="IPR017871">
    <property type="entry name" value="ABC_transporter-like_CS"/>
</dbReference>
<evidence type="ECO:0000256" key="4">
    <source>
        <dbReference type="ARBA" id="ARBA00022741"/>
    </source>
</evidence>
<feature type="domain" description="ABC transporter" evidence="9">
    <location>
        <begin position="4"/>
        <end position="236"/>
    </location>
</feature>
<evidence type="ECO:0000256" key="1">
    <source>
        <dbReference type="ARBA" id="ARBA00022448"/>
    </source>
</evidence>
<keyword evidence="1" id="KW-0813">Transport</keyword>
<dbReference type="Proteomes" id="UP000326354">
    <property type="component" value="Chromosome"/>
</dbReference>
<dbReference type="InterPro" id="IPR015853">
    <property type="entry name" value="ABC_transpr_FbpC"/>
</dbReference>
<dbReference type="RefSeq" id="WP_151968050.1">
    <property type="nucleotide sequence ID" value="NZ_AP019860.1"/>
</dbReference>
<dbReference type="GO" id="GO:0015697">
    <property type="term" value="P:quaternary ammonium group transport"/>
    <property type="evidence" value="ECO:0007669"/>
    <property type="project" value="UniProtKB-ARBA"/>
</dbReference>
<dbReference type="KEGG" id="uam:UABAM_02222"/>
<name>A0A5S9ILS0_UABAM</name>
<organism evidence="10 11">
    <name type="scientific">Uabimicrobium amorphum</name>
    <dbReference type="NCBI Taxonomy" id="2596890"/>
    <lineage>
        <taxon>Bacteria</taxon>
        <taxon>Pseudomonadati</taxon>
        <taxon>Planctomycetota</taxon>
        <taxon>Candidatus Uabimicrobiia</taxon>
        <taxon>Candidatus Uabimicrobiales</taxon>
        <taxon>Candidatus Uabimicrobiaceae</taxon>
        <taxon>Candidatus Uabimicrobium</taxon>
    </lineage>
</organism>
<keyword evidence="3" id="KW-0410">Iron transport</keyword>
<accession>A0A5S9ILS0</accession>
<dbReference type="FunFam" id="3.40.50.300:FF:000425">
    <property type="entry name" value="Probable ABC transporter, ATP-binding subunit"/>
    <property type="match status" value="1"/>
</dbReference>
<dbReference type="InterPro" id="IPR050093">
    <property type="entry name" value="ABC_SmlMolc_Importer"/>
</dbReference>
<dbReference type="InterPro" id="IPR003593">
    <property type="entry name" value="AAA+_ATPase"/>
</dbReference>
<evidence type="ECO:0000313" key="10">
    <source>
        <dbReference type="EMBL" id="BBM83867.1"/>
    </source>
</evidence>
<dbReference type="EMBL" id="AP019860">
    <property type="protein sequence ID" value="BBM83867.1"/>
    <property type="molecule type" value="Genomic_DNA"/>
</dbReference>
<dbReference type="Pfam" id="PF08402">
    <property type="entry name" value="TOBE_2"/>
    <property type="match status" value="1"/>
</dbReference>
<evidence type="ECO:0000256" key="6">
    <source>
        <dbReference type="ARBA" id="ARBA00023004"/>
    </source>
</evidence>
<keyword evidence="2" id="KW-1003">Cell membrane</keyword>
<gene>
    <name evidence="10" type="ORF">UABAM_02222</name>
</gene>
<dbReference type="InterPro" id="IPR008995">
    <property type="entry name" value="Mo/tungstate-bd_C_term_dom"/>
</dbReference>
<dbReference type="PROSITE" id="PS50893">
    <property type="entry name" value="ABC_TRANSPORTER_2"/>
    <property type="match status" value="1"/>
</dbReference>
<dbReference type="InterPro" id="IPR003439">
    <property type="entry name" value="ABC_transporter-like_ATP-bd"/>
</dbReference>
<evidence type="ECO:0000256" key="8">
    <source>
        <dbReference type="ARBA" id="ARBA00023136"/>
    </source>
</evidence>
<keyword evidence="6" id="KW-0408">Iron</keyword>
<dbReference type="SUPFAM" id="SSF50331">
    <property type="entry name" value="MOP-like"/>
    <property type="match status" value="1"/>
</dbReference>
<dbReference type="InterPro" id="IPR027417">
    <property type="entry name" value="P-loop_NTPase"/>
</dbReference>
<dbReference type="GO" id="GO:0015408">
    <property type="term" value="F:ABC-type ferric iron transporter activity"/>
    <property type="evidence" value="ECO:0007669"/>
    <property type="project" value="InterPro"/>
</dbReference>
<proteinExistence type="predicted"/>
<dbReference type="AlphaFoldDB" id="A0A5S9ILS0"/>
<keyword evidence="11" id="KW-1185">Reference proteome</keyword>
<evidence type="ECO:0000256" key="3">
    <source>
        <dbReference type="ARBA" id="ARBA00022496"/>
    </source>
</evidence>
<evidence type="ECO:0000256" key="2">
    <source>
        <dbReference type="ARBA" id="ARBA00022475"/>
    </source>
</evidence>
<sequence length="341" mass="38721">MIALHIENIYKKYQGKPVVVDFSLQVAPGEVVALIGESGSGKSTILKMIAGFEKPSAGQIHLYGKTVYSNEIFVEPEQRQVAMVFPYHALFPHLSAEKNIAFALQHHNRRQKRKIVEDMLNLVGLLEFRKHKPHQLSSGQLQRISLARSLAIKPKLLLLDEPLSKLDVMLKKYMREQIKRIIQQTQTTAILVTHDKEDAFVIADKVVVIKDGVTQQIDTPQKIYTTPHNEYVAHFFGEVNFVEGKKSCNGYNTPLGMIETLPTTENCTVLIRPENVEITTENSDTIPVTIVKTVFYGAQQELTLELENGKKITVFIPQQQKIEVGEQLFCKLNAWDKIFER</sequence>
<dbReference type="CDD" id="cd03259">
    <property type="entry name" value="ABC_Carb_Solutes_like"/>
    <property type="match status" value="1"/>
</dbReference>
<dbReference type="Gene3D" id="2.40.50.100">
    <property type="match status" value="1"/>
</dbReference>
<dbReference type="PANTHER" id="PTHR42781">
    <property type="entry name" value="SPERMIDINE/PUTRESCINE IMPORT ATP-BINDING PROTEIN POTA"/>
    <property type="match status" value="1"/>
</dbReference>
<dbReference type="PROSITE" id="PS00211">
    <property type="entry name" value="ABC_TRANSPORTER_1"/>
    <property type="match status" value="1"/>
</dbReference>
<evidence type="ECO:0000256" key="5">
    <source>
        <dbReference type="ARBA" id="ARBA00022840"/>
    </source>
</evidence>
<dbReference type="SMART" id="SM00382">
    <property type="entry name" value="AAA"/>
    <property type="match status" value="1"/>
</dbReference>
<keyword evidence="8" id="KW-0472">Membrane</keyword>
<evidence type="ECO:0000313" key="11">
    <source>
        <dbReference type="Proteomes" id="UP000326354"/>
    </source>
</evidence>
<dbReference type="GO" id="GO:0016887">
    <property type="term" value="F:ATP hydrolysis activity"/>
    <property type="evidence" value="ECO:0007669"/>
    <property type="project" value="InterPro"/>
</dbReference>
<dbReference type="PANTHER" id="PTHR42781:SF4">
    <property type="entry name" value="SPERMIDINE_PUTRESCINE IMPORT ATP-BINDING PROTEIN POTA"/>
    <property type="match status" value="1"/>
</dbReference>
<dbReference type="GO" id="GO:0005524">
    <property type="term" value="F:ATP binding"/>
    <property type="evidence" value="ECO:0007669"/>
    <property type="project" value="UniProtKB-KW"/>
</dbReference>
<dbReference type="Gene3D" id="3.40.50.300">
    <property type="entry name" value="P-loop containing nucleotide triphosphate hydrolases"/>
    <property type="match status" value="1"/>
</dbReference>